<protein>
    <submittedName>
        <fullName evidence="1">Uncharacterized protein</fullName>
    </submittedName>
</protein>
<evidence type="ECO:0000313" key="2">
    <source>
        <dbReference type="Proteomes" id="UP001139179"/>
    </source>
</evidence>
<dbReference type="RefSeq" id="WP_251222742.1">
    <property type="nucleotide sequence ID" value="NZ_JAMBOL010000004.1"/>
</dbReference>
<keyword evidence="2" id="KW-1185">Reference proteome</keyword>
<organism evidence="1 2">
    <name type="scientific">Halalkalibacter oceani</name>
    <dbReference type="NCBI Taxonomy" id="1653776"/>
    <lineage>
        <taxon>Bacteria</taxon>
        <taxon>Bacillati</taxon>
        <taxon>Bacillota</taxon>
        <taxon>Bacilli</taxon>
        <taxon>Bacillales</taxon>
        <taxon>Bacillaceae</taxon>
        <taxon>Halalkalibacter</taxon>
    </lineage>
</organism>
<evidence type="ECO:0000313" key="1">
    <source>
        <dbReference type="EMBL" id="MCM3713942.1"/>
    </source>
</evidence>
<dbReference type="AlphaFoldDB" id="A0A9X2DPF8"/>
<name>A0A9X2DPF8_9BACI</name>
<dbReference type="EMBL" id="JAMBOL010000004">
    <property type="protein sequence ID" value="MCM3713942.1"/>
    <property type="molecule type" value="Genomic_DNA"/>
</dbReference>
<dbReference type="Proteomes" id="UP001139179">
    <property type="component" value="Unassembled WGS sequence"/>
</dbReference>
<gene>
    <name evidence="1" type="ORF">M3202_07575</name>
</gene>
<sequence length="125" mass="14220">MNRIDADRKAAVIASLTVKSKKKRIRQKALKKALQQSGGQRYSESVSVADLPVTVLLQLGKAFLKEEEAVKHYYNAGKPEFYKNKTLLCEVLETKARQLPEAQWIAFKEELSKQKAQRSRTVTAR</sequence>
<reference evidence="1" key="1">
    <citation type="submission" date="2022-05" db="EMBL/GenBank/DDBJ databases">
        <title>Comparative Genomics of Spacecraft Associated Microbes.</title>
        <authorList>
            <person name="Tran M.T."/>
            <person name="Wright A."/>
            <person name="Seuylemezian A."/>
            <person name="Eisen J."/>
            <person name="Coil D."/>
        </authorList>
    </citation>
    <scope>NUCLEOTIDE SEQUENCE</scope>
    <source>
        <strain evidence="1">214.1.1</strain>
    </source>
</reference>
<accession>A0A9X2DPF8</accession>
<comment type="caution">
    <text evidence="1">The sequence shown here is derived from an EMBL/GenBank/DDBJ whole genome shotgun (WGS) entry which is preliminary data.</text>
</comment>
<proteinExistence type="predicted"/>